<organism evidence="1 2">
    <name type="scientific">Candidatus Marsarchaeota G2 archaeon OSP_D</name>
    <dbReference type="NCBI Taxonomy" id="1978157"/>
    <lineage>
        <taxon>Archaea</taxon>
        <taxon>Candidatus Marsarchaeota</taxon>
        <taxon>Candidatus Marsarchaeota group 2</taxon>
    </lineage>
</organism>
<dbReference type="AlphaFoldDB" id="A0A2R6B0S3"/>
<dbReference type="EMBL" id="NEXE01000008">
    <property type="protein sequence ID" value="PSN92206.1"/>
    <property type="molecule type" value="Genomic_DNA"/>
</dbReference>
<dbReference type="Proteomes" id="UP000240322">
    <property type="component" value="Unassembled WGS sequence"/>
</dbReference>
<evidence type="ECO:0000313" key="1">
    <source>
        <dbReference type="EMBL" id="PSN92206.1"/>
    </source>
</evidence>
<gene>
    <name evidence="1" type="ORF">B9Q03_01870</name>
</gene>
<reference evidence="1 2" key="1">
    <citation type="submission" date="2017-04" db="EMBL/GenBank/DDBJ databases">
        <title>Novel microbial lineages endemic to geothermal iron-oxide mats fill important gaps in the evolutionary history of Archaea.</title>
        <authorList>
            <person name="Jay Z.J."/>
            <person name="Beam J.P."/>
            <person name="Dlakic M."/>
            <person name="Rusch D.B."/>
            <person name="Kozubal M.A."/>
            <person name="Inskeep W.P."/>
        </authorList>
    </citation>
    <scope>NUCLEOTIDE SEQUENCE [LARGE SCALE GENOMIC DNA]</scope>
    <source>
        <strain evidence="1">OSP_D</strain>
    </source>
</reference>
<proteinExistence type="predicted"/>
<evidence type="ECO:0000313" key="2">
    <source>
        <dbReference type="Proteomes" id="UP000240322"/>
    </source>
</evidence>
<name>A0A2R6B0S3_9ARCH</name>
<accession>A0A2R6B0S3</accession>
<comment type="caution">
    <text evidence="1">The sequence shown here is derived from an EMBL/GenBank/DDBJ whole genome shotgun (WGS) entry which is preliminary data.</text>
</comment>
<sequence>MSFGQPITKAFSAAMLSLTAVLIILLLLIGLTVSALPHNVRFSDASISQLNGEPVFTAQAVIGNPGPLPLEHSSAGLSFNTSPNFRVVALSQTASVGVGGNITLPVNLSIQPSRPAACELLFHGEEVALGFSLNTSVGGILPIYVESYTNTSFGALLGGLTVRVTQTKQSPLQAVYTIQYSFTDNNSYLPINATLLLAVAQPPQNTSLSIAINAYPSQQISASKTLVGQPTAGNITVYIVTMWGEFELPYNPATQAYTGDVLCG</sequence>
<protein>
    <submittedName>
        <fullName evidence="1">Uncharacterized protein</fullName>
    </submittedName>
</protein>